<gene>
    <name evidence="2" type="ORF">VDGE_30713</name>
</gene>
<proteinExistence type="predicted"/>
<accession>A0A444RKV6</accession>
<dbReference type="Proteomes" id="UP000288725">
    <property type="component" value="Unassembled WGS sequence"/>
</dbReference>
<sequence>MTRAGSFDGGRDDVVFHIRKQVRQNARRFIAGKLKVHQPSEQPTKSPLALAIRAIPGTSRIRIRFGSQSPVHIRTTPVQKHVASCPGRVSPTALRTID</sequence>
<evidence type="ECO:0000313" key="3">
    <source>
        <dbReference type="Proteomes" id="UP000288725"/>
    </source>
</evidence>
<protein>
    <submittedName>
        <fullName evidence="2">Uncharacterized protein</fullName>
    </submittedName>
</protein>
<evidence type="ECO:0000256" key="1">
    <source>
        <dbReference type="SAM" id="MobiDB-lite"/>
    </source>
</evidence>
<dbReference type="EMBL" id="RSDZ01000169">
    <property type="protein sequence ID" value="RXG41863.1"/>
    <property type="molecule type" value="Genomic_DNA"/>
</dbReference>
<organism evidence="2 3">
    <name type="scientific">Verticillium dahliae</name>
    <name type="common">Verticillium wilt</name>
    <dbReference type="NCBI Taxonomy" id="27337"/>
    <lineage>
        <taxon>Eukaryota</taxon>
        <taxon>Fungi</taxon>
        <taxon>Dikarya</taxon>
        <taxon>Ascomycota</taxon>
        <taxon>Pezizomycotina</taxon>
        <taxon>Sordariomycetes</taxon>
        <taxon>Hypocreomycetidae</taxon>
        <taxon>Glomerellales</taxon>
        <taxon>Plectosphaerellaceae</taxon>
        <taxon>Verticillium</taxon>
    </lineage>
</organism>
<name>A0A444RKV6_VERDA</name>
<comment type="caution">
    <text evidence="2">The sequence shown here is derived from an EMBL/GenBank/DDBJ whole genome shotgun (WGS) entry which is preliminary data.</text>
</comment>
<reference evidence="2 3" key="1">
    <citation type="submission" date="2018-12" db="EMBL/GenBank/DDBJ databases">
        <title>Genome of Verticillium dahliae isolate Getta Getta.</title>
        <authorList>
            <person name="Gardiner D.M."/>
        </authorList>
    </citation>
    <scope>NUCLEOTIDE SEQUENCE [LARGE SCALE GENOMIC DNA]</scope>
    <source>
        <strain evidence="2 3">Getta Getta</strain>
    </source>
</reference>
<dbReference type="AlphaFoldDB" id="A0A444RKV6"/>
<feature type="region of interest" description="Disordered" evidence="1">
    <location>
        <begin position="77"/>
        <end position="98"/>
    </location>
</feature>
<evidence type="ECO:0000313" key="2">
    <source>
        <dbReference type="EMBL" id="RXG41863.1"/>
    </source>
</evidence>